<feature type="compositionally biased region" description="Low complexity" evidence="6">
    <location>
        <begin position="1152"/>
        <end position="1169"/>
    </location>
</feature>
<dbReference type="FunFam" id="1.10.150.50:FF:000103">
    <property type="entry name" value="Bicaudal C, isoform B"/>
    <property type="match status" value="1"/>
</dbReference>
<dbReference type="Pfam" id="PF00013">
    <property type="entry name" value="KH_1"/>
    <property type="match status" value="1"/>
</dbReference>
<evidence type="ECO:0000256" key="3">
    <source>
        <dbReference type="ARBA" id="ARBA00022737"/>
    </source>
</evidence>
<dbReference type="InterPro" id="IPR047554">
    <property type="entry name" value="BICC1_KH-I_rpt2"/>
</dbReference>
<sequence>MLSKLHKNCPATGRGAAPPPRHMQMSARRAAASGKRTATMPSHRQQTGRGCICWLAVIGLLVLVPDFIAALKDVSVMIPQAVKRGSNALFTCNYDMENDTLYSVKWYKGKREFYRYTPKENPAMKVFAMTSGLNVERNLSNQSHVVLQSVPLNISGKFTCEISVEAPTFQTAMVSGEMEVVELPEEHTVVTGIQARYRIGDLVDGNCSIKYSKPAANLTWTINGIVVPPHHIKTYQIEKQENTTLESVTSAIHFMGHHSAFSQGPDEGAGSGGGVNPVGIGSLASLQALPSGTLAGSGAPSETQSEISSVDSDWSDIRAIALKLGVQNPDDLHTERFKVDRQKLEQLIKADSAIEGMNGAEYFFHDIMNTTDTYVSWPCRLKIGAKSKKDPHVRIVGKVEQVQRAKERILSSLDSRGTRVIMKMDVSYTDHSYIIGRGGNNIKRIMDDTHTHIHFPDSNRSNPTEKSNQVSLCGSLEGVERARALVRLSTPLLISFEMPVMGPSKQQPDHDTPYIKMIESKFNVQVIFSTRPKLHTSLVLVKGSEKESAQVRDATQLLINFACESIASQILVNVQMEISPQHHEIVKGKNNVNLLSIMERTQTKIIFPDLSDMNVKPLKKSQVTISGRIDDVYKARQQLLGNLPVALIFDFPDNQNDASEIMSLNTKYGVYITLRQKQRQSTLAIVVKGVEKFIDKIYEARQEILRLATPAIKPEVPDHYFMPKDKDLNLAYRTQLTALLAGYVDSPKTPSLLPPALAGQLTPYANNNHLLLNANSAVGGLATPTGICAPTQKYMQLHNSAFQHQQLQGQGQVQGPGQGRPGPVPNHNNNYLQVPGTANAGAGVGAGAGMLKPPPPPSSGVGGGMNVSPRNSCSQNTSGYQSFSSSTTSLEQSYPPYAQLQGAVSSTSSTGCGSRAHYSPDSTYSSEAGSIGGAARLGRRLSDGVLLGLGNSGGGGAHLLPGSAESYRSLHYDLAGGGGGAKHHHQHATHRAFDFDMKRALGFKAMERTPVAGELRTPTPAWMGMGLSCTSPAPIETVDDNGAAGGGQGWRMPPPPPGLSSPYGLSATTGLLDATPVNRRMQLSQHKDIQTLLTSLGLEHYIKIFVLNEIDLEMFTTLTEENLMELGITAFGARKKLLAAIHTLLANEAACSSMPSSSSSQNSTSPRFSGSAAPGAERRPSNQW</sequence>
<dbReference type="PROSITE" id="PS50105">
    <property type="entry name" value="SAM_DOMAIN"/>
    <property type="match status" value="1"/>
</dbReference>
<dbReference type="SUPFAM" id="SSF54791">
    <property type="entry name" value="Eukaryotic type KH-domain (KH-domain type I)"/>
    <property type="match status" value="2"/>
</dbReference>
<dbReference type="Pfam" id="PF22801">
    <property type="entry name" value="KH_GLD-3_1st"/>
    <property type="match status" value="1"/>
</dbReference>
<dbReference type="CDD" id="cd22420">
    <property type="entry name" value="KH-I_BICC1_rpt1"/>
    <property type="match status" value="1"/>
</dbReference>
<feature type="compositionally biased region" description="Polar residues" evidence="6">
    <location>
        <begin position="902"/>
        <end position="912"/>
    </location>
</feature>
<feature type="region of interest" description="Disordered" evidence="6">
    <location>
        <begin position="902"/>
        <end position="930"/>
    </location>
</feature>
<dbReference type="HOGENOM" id="CLU_008040_1_0_1"/>
<feature type="region of interest" description="Disordered" evidence="6">
    <location>
        <begin position="1152"/>
        <end position="1184"/>
    </location>
</feature>
<dbReference type="FunFam" id="2.60.40.10:FF:000437">
    <property type="entry name" value="Beat-IIIc, isoform A"/>
    <property type="match status" value="1"/>
</dbReference>
<dbReference type="eggNOG" id="KOG4374">
    <property type="taxonomic scope" value="Eukaryota"/>
</dbReference>
<feature type="domain" description="SAM" evidence="8">
    <location>
        <begin position="1084"/>
        <end position="1147"/>
    </location>
</feature>
<dbReference type="GO" id="GO:0003729">
    <property type="term" value="F:mRNA binding"/>
    <property type="evidence" value="ECO:0007669"/>
    <property type="project" value="EnsemblMetazoa"/>
</dbReference>
<evidence type="ECO:0000256" key="2">
    <source>
        <dbReference type="ARBA" id="ARBA00022473"/>
    </source>
</evidence>
<dbReference type="GO" id="GO:0005737">
    <property type="term" value="C:cytoplasm"/>
    <property type="evidence" value="ECO:0007669"/>
    <property type="project" value="TreeGrafter"/>
</dbReference>
<dbReference type="InterPro" id="IPR047549">
    <property type="entry name" value="BICC1_KH-I_rpt1"/>
</dbReference>
<dbReference type="GO" id="GO:0030036">
    <property type="term" value="P:actin cytoskeleton organization"/>
    <property type="evidence" value="ECO:0007669"/>
    <property type="project" value="EnsemblMetazoa"/>
</dbReference>
<dbReference type="InterPro" id="IPR054727">
    <property type="entry name" value="BICC1_KH"/>
</dbReference>
<dbReference type="InterPro" id="IPR001660">
    <property type="entry name" value="SAM"/>
</dbReference>
<feature type="domain" description="Ig-like" evidence="9">
    <location>
        <begin position="65"/>
        <end position="175"/>
    </location>
</feature>
<keyword evidence="3" id="KW-0677">Repeat</keyword>
<reference evidence="10 11" key="1">
    <citation type="journal article" date="2007" name="Nature">
        <title>Evolution of genes and genomes on the Drosophila phylogeny.</title>
        <authorList>
            <consortium name="Drosophila 12 Genomes Consortium"/>
            <person name="Clark A.G."/>
            <person name="Eisen M.B."/>
            <person name="Smith D.R."/>
            <person name="Bergman C.M."/>
            <person name="Oliver B."/>
            <person name="Markow T.A."/>
            <person name="Kaufman T.C."/>
            <person name="Kellis M."/>
            <person name="Gelbart W."/>
            <person name="Iyer V.N."/>
            <person name="Pollard D.A."/>
            <person name="Sackton T.B."/>
            <person name="Larracuente A.M."/>
            <person name="Singh N.D."/>
            <person name="Abad J.P."/>
            <person name="Abt D.N."/>
            <person name="Adryan B."/>
            <person name="Aguade M."/>
            <person name="Akashi H."/>
            <person name="Anderson W.W."/>
            <person name="Aquadro C.F."/>
            <person name="Ardell D.H."/>
            <person name="Arguello R."/>
            <person name="Artieri C.G."/>
            <person name="Barbash D.A."/>
            <person name="Barker D."/>
            <person name="Barsanti P."/>
            <person name="Batterham P."/>
            <person name="Batzoglou S."/>
            <person name="Begun D."/>
            <person name="Bhutkar A."/>
            <person name="Blanco E."/>
            <person name="Bosak S.A."/>
            <person name="Bradley R.K."/>
            <person name="Brand A.D."/>
            <person name="Brent M.R."/>
            <person name="Brooks A.N."/>
            <person name="Brown R.H."/>
            <person name="Butlin R.K."/>
            <person name="Caggese C."/>
            <person name="Calvi B.R."/>
            <person name="Bernardo de Carvalho A."/>
            <person name="Caspi A."/>
            <person name="Castrezana S."/>
            <person name="Celniker S.E."/>
            <person name="Chang J.L."/>
            <person name="Chapple C."/>
            <person name="Chatterji S."/>
            <person name="Chinwalla A."/>
            <person name="Civetta A."/>
            <person name="Clifton S.W."/>
            <person name="Comeron J.M."/>
            <person name="Costello J.C."/>
            <person name="Coyne J.A."/>
            <person name="Daub J."/>
            <person name="David R.G."/>
            <person name="Delcher A.L."/>
            <person name="Delehaunty K."/>
            <person name="Do C.B."/>
            <person name="Ebling H."/>
            <person name="Edwards K."/>
            <person name="Eickbush T."/>
            <person name="Evans J.D."/>
            <person name="Filipski A."/>
            <person name="Findeiss S."/>
            <person name="Freyhult E."/>
            <person name="Fulton L."/>
            <person name="Fulton R."/>
            <person name="Garcia A.C."/>
            <person name="Gardiner A."/>
            <person name="Garfield D.A."/>
            <person name="Garvin B.E."/>
            <person name="Gibson G."/>
            <person name="Gilbert D."/>
            <person name="Gnerre S."/>
            <person name="Godfrey J."/>
            <person name="Good R."/>
            <person name="Gotea V."/>
            <person name="Gravely B."/>
            <person name="Greenberg A.J."/>
            <person name="Griffiths-Jones S."/>
            <person name="Gross S."/>
            <person name="Guigo R."/>
            <person name="Gustafson E.A."/>
            <person name="Haerty W."/>
            <person name="Hahn M.W."/>
            <person name="Halligan D.L."/>
            <person name="Halpern A.L."/>
            <person name="Halter G.M."/>
            <person name="Han M.V."/>
            <person name="Heger A."/>
            <person name="Hillier L."/>
            <person name="Hinrichs A.S."/>
            <person name="Holmes I."/>
            <person name="Hoskins R.A."/>
            <person name="Hubisz M.J."/>
            <person name="Hultmark D."/>
            <person name="Huntley M.A."/>
            <person name="Jaffe D.B."/>
            <person name="Jagadeeshan S."/>
            <person name="Jeck W.R."/>
            <person name="Johnson J."/>
            <person name="Jones C.D."/>
            <person name="Jordan W.C."/>
            <person name="Karpen G.H."/>
            <person name="Kataoka E."/>
            <person name="Keightley P.D."/>
            <person name="Kheradpour P."/>
            <person name="Kirkness E.F."/>
            <person name="Koerich L.B."/>
            <person name="Kristiansen K."/>
            <person name="Kudrna D."/>
            <person name="Kulathinal R.J."/>
            <person name="Kumar S."/>
            <person name="Kwok R."/>
            <person name="Lander E."/>
            <person name="Langley C.H."/>
            <person name="Lapoint R."/>
            <person name="Lazzaro B.P."/>
            <person name="Lee S.J."/>
            <person name="Levesque L."/>
            <person name="Li R."/>
            <person name="Lin C.F."/>
            <person name="Lin M.F."/>
            <person name="Lindblad-Toh K."/>
            <person name="Llopart A."/>
            <person name="Long M."/>
            <person name="Low L."/>
            <person name="Lozovsky E."/>
            <person name="Lu J."/>
            <person name="Luo M."/>
            <person name="Machado C.A."/>
            <person name="Makalowski W."/>
            <person name="Marzo M."/>
            <person name="Matsuda M."/>
            <person name="Matzkin L."/>
            <person name="McAllister B."/>
            <person name="McBride C.S."/>
            <person name="McKernan B."/>
            <person name="McKernan K."/>
            <person name="Mendez-Lago M."/>
            <person name="Minx P."/>
            <person name="Mollenhauer M.U."/>
            <person name="Montooth K."/>
            <person name="Mount S.M."/>
            <person name="Mu X."/>
            <person name="Myers E."/>
            <person name="Negre B."/>
            <person name="Newfeld S."/>
            <person name="Nielsen R."/>
            <person name="Noor M.A."/>
            <person name="O'Grady P."/>
            <person name="Pachter L."/>
            <person name="Papaceit M."/>
            <person name="Parisi M.J."/>
            <person name="Parisi M."/>
            <person name="Parts L."/>
            <person name="Pedersen J.S."/>
            <person name="Pesole G."/>
            <person name="Phillippy A.M."/>
            <person name="Ponting C.P."/>
            <person name="Pop M."/>
            <person name="Porcelli D."/>
            <person name="Powell J.R."/>
            <person name="Prohaska S."/>
            <person name="Pruitt K."/>
            <person name="Puig M."/>
            <person name="Quesneville H."/>
            <person name="Ram K.R."/>
            <person name="Rand D."/>
            <person name="Rasmussen M.D."/>
            <person name="Reed L.K."/>
            <person name="Reenan R."/>
            <person name="Reily A."/>
            <person name="Remington K.A."/>
            <person name="Rieger T.T."/>
            <person name="Ritchie M.G."/>
            <person name="Robin C."/>
            <person name="Rogers Y.H."/>
            <person name="Rohde C."/>
            <person name="Rozas J."/>
            <person name="Rubenfield M.J."/>
            <person name="Ruiz A."/>
            <person name="Russo S."/>
            <person name="Salzberg S.L."/>
            <person name="Sanchez-Gracia A."/>
            <person name="Saranga D.J."/>
            <person name="Sato H."/>
            <person name="Schaeffer S.W."/>
            <person name="Schatz M.C."/>
            <person name="Schlenke T."/>
            <person name="Schwartz R."/>
            <person name="Segarra C."/>
            <person name="Singh R.S."/>
            <person name="Sirot L."/>
            <person name="Sirota M."/>
            <person name="Sisneros N.B."/>
            <person name="Smith C.D."/>
            <person name="Smith T.F."/>
            <person name="Spieth J."/>
            <person name="Stage D.E."/>
            <person name="Stark A."/>
            <person name="Stephan W."/>
            <person name="Strausberg R.L."/>
            <person name="Strempel S."/>
            <person name="Sturgill D."/>
            <person name="Sutton G."/>
            <person name="Sutton G.G."/>
            <person name="Tao W."/>
            <person name="Teichmann S."/>
            <person name="Tobari Y.N."/>
            <person name="Tomimura Y."/>
            <person name="Tsolas J.M."/>
            <person name="Valente V.L."/>
            <person name="Venter E."/>
            <person name="Venter J.C."/>
            <person name="Vicario S."/>
            <person name="Vieira F.G."/>
            <person name="Vilella A.J."/>
            <person name="Villasante A."/>
            <person name="Walenz B."/>
            <person name="Wang J."/>
            <person name="Wasserman M."/>
            <person name="Watts T."/>
            <person name="Wilson D."/>
            <person name="Wilson R.K."/>
            <person name="Wing R.A."/>
            <person name="Wolfner M.F."/>
            <person name="Wong A."/>
            <person name="Wong G.K."/>
            <person name="Wu C.I."/>
            <person name="Wu G."/>
            <person name="Yamamoto D."/>
            <person name="Yang H.P."/>
            <person name="Yang S.P."/>
            <person name="Yorke J.A."/>
            <person name="Yoshida K."/>
            <person name="Zdobnov E."/>
            <person name="Zhang P."/>
            <person name="Zhang Y."/>
            <person name="Zimin A.V."/>
            <person name="Baldwin J."/>
            <person name="Abdouelleil A."/>
            <person name="Abdulkadir J."/>
            <person name="Abebe A."/>
            <person name="Abera B."/>
            <person name="Abreu J."/>
            <person name="Acer S.C."/>
            <person name="Aftuck L."/>
            <person name="Alexander A."/>
            <person name="An P."/>
            <person name="Anderson E."/>
            <person name="Anderson S."/>
            <person name="Arachi H."/>
            <person name="Azer M."/>
            <person name="Bachantsang P."/>
            <person name="Barry A."/>
            <person name="Bayul T."/>
            <person name="Berlin A."/>
            <person name="Bessette D."/>
            <person name="Bloom T."/>
            <person name="Blye J."/>
            <person name="Boguslavskiy L."/>
            <person name="Bonnet C."/>
            <person name="Boukhgalter B."/>
            <person name="Bourzgui I."/>
            <person name="Brown A."/>
            <person name="Cahill P."/>
            <person name="Channer S."/>
            <person name="Cheshatsang Y."/>
            <person name="Chuda L."/>
            <person name="Citroen M."/>
            <person name="Collymore A."/>
            <person name="Cooke P."/>
            <person name="Costello M."/>
            <person name="D'Aco K."/>
            <person name="Daza R."/>
            <person name="De Haan G."/>
            <person name="DeGray S."/>
            <person name="DeMaso C."/>
            <person name="Dhargay N."/>
            <person name="Dooley K."/>
            <person name="Dooley E."/>
            <person name="Doricent M."/>
            <person name="Dorje P."/>
            <person name="Dorjee K."/>
            <person name="Dupes A."/>
            <person name="Elong R."/>
            <person name="Falk J."/>
            <person name="Farina A."/>
            <person name="Faro S."/>
            <person name="Ferguson D."/>
            <person name="Fisher S."/>
            <person name="Foley C.D."/>
            <person name="Franke A."/>
            <person name="Friedrich D."/>
            <person name="Gadbois L."/>
            <person name="Gearin G."/>
            <person name="Gearin C.R."/>
            <person name="Giannoukos G."/>
            <person name="Goode T."/>
            <person name="Graham J."/>
            <person name="Grandbois E."/>
            <person name="Grewal S."/>
            <person name="Gyaltsen K."/>
            <person name="Hafez N."/>
            <person name="Hagos B."/>
            <person name="Hall J."/>
            <person name="Henson C."/>
            <person name="Hollinger A."/>
            <person name="Honan T."/>
            <person name="Huard M.D."/>
            <person name="Hughes L."/>
            <person name="Hurhula B."/>
            <person name="Husby M.E."/>
            <person name="Kamat A."/>
            <person name="Kanga B."/>
            <person name="Kashin S."/>
            <person name="Khazanovich D."/>
            <person name="Kisner P."/>
            <person name="Lance K."/>
            <person name="Lara M."/>
            <person name="Lee W."/>
            <person name="Lennon N."/>
            <person name="Letendre F."/>
            <person name="LeVine R."/>
            <person name="Lipovsky A."/>
            <person name="Liu X."/>
            <person name="Liu J."/>
            <person name="Liu S."/>
            <person name="Lokyitsang T."/>
            <person name="Lokyitsang Y."/>
            <person name="Lubonja R."/>
            <person name="Lui A."/>
            <person name="MacDonald P."/>
            <person name="Magnisalis V."/>
            <person name="Maru K."/>
            <person name="Matthews C."/>
            <person name="McCusker W."/>
            <person name="McDonough S."/>
            <person name="Mehta T."/>
            <person name="Meldrim J."/>
            <person name="Meneus L."/>
            <person name="Mihai O."/>
            <person name="Mihalev A."/>
            <person name="Mihova T."/>
            <person name="Mittelman R."/>
            <person name="Mlenga V."/>
            <person name="Montmayeur A."/>
            <person name="Mulrain L."/>
            <person name="Navidi A."/>
            <person name="Naylor J."/>
            <person name="Negash T."/>
            <person name="Nguyen T."/>
            <person name="Nguyen N."/>
            <person name="Nicol R."/>
            <person name="Norbu C."/>
            <person name="Norbu N."/>
            <person name="Novod N."/>
            <person name="O'Neill B."/>
            <person name="Osman S."/>
            <person name="Markiewicz E."/>
            <person name="Oyono O.L."/>
            <person name="Patti C."/>
            <person name="Phunkhang P."/>
            <person name="Pierre F."/>
            <person name="Priest M."/>
            <person name="Raghuraman S."/>
            <person name="Rege F."/>
            <person name="Reyes R."/>
            <person name="Rise C."/>
            <person name="Rogov P."/>
            <person name="Ross K."/>
            <person name="Ryan E."/>
            <person name="Settipalli S."/>
            <person name="Shea T."/>
            <person name="Sherpa N."/>
            <person name="Shi L."/>
            <person name="Shih D."/>
            <person name="Sparrow T."/>
            <person name="Spaulding J."/>
            <person name="Stalker J."/>
            <person name="Stange-Thomann N."/>
            <person name="Stavropoulos S."/>
            <person name="Stone C."/>
            <person name="Strader C."/>
            <person name="Tesfaye S."/>
            <person name="Thomson T."/>
            <person name="Thoulutsang Y."/>
            <person name="Thoulutsang D."/>
            <person name="Topham K."/>
            <person name="Topping I."/>
            <person name="Tsamla T."/>
            <person name="Vassiliev H."/>
            <person name="Vo A."/>
            <person name="Wangchuk T."/>
            <person name="Wangdi T."/>
            <person name="Weiand M."/>
            <person name="Wilkinson J."/>
            <person name="Wilson A."/>
            <person name="Yadav S."/>
            <person name="Young G."/>
            <person name="Yu Q."/>
            <person name="Zembek L."/>
            <person name="Zhong D."/>
            <person name="Zimmer A."/>
            <person name="Zwirko Z."/>
            <person name="Jaffe D.B."/>
            <person name="Alvarez P."/>
            <person name="Brockman W."/>
            <person name="Butler J."/>
            <person name="Chin C."/>
            <person name="Gnerre S."/>
            <person name="Grabherr M."/>
            <person name="Kleber M."/>
            <person name="Mauceli E."/>
            <person name="MacCallum I."/>
        </authorList>
    </citation>
    <scope>NUCLEOTIDE SEQUENCE [LARGE SCALE GENOMIC DNA]</scope>
    <source>
        <strain evidence="11">MSH-3 / Tucson 14011-0111.49</strain>
    </source>
</reference>
<dbReference type="CDD" id="cd22422">
    <property type="entry name" value="KH-I_BICC1_rpt3"/>
    <property type="match status" value="1"/>
</dbReference>
<dbReference type="InterPro" id="IPR007110">
    <property type="entry name" value="Ig-like_dom"/>
</dbReference>
<evidence type="ECO:0000256" key="7">
    <source>
        <dbReference type="SAM" id="Phobius"/>
    </source>
</evidence>
<feature type="compositionally biased region" description="Low complexity" evidence="6">
    <location>
        <begin position="866"/>
        <end position="890"/>
    </location>
</feature>
<dbReference type="Pfam" id="PF22985">
    <property type="entry name" value="KH_BICC1"/>
    <property type="match status" value="2"/>
</dbReference>
<dbReference type="InterPro" id="IPR036179">
    <property type="entry name" value="Ig-like_dom_sf"/>
</dbReference>
<dbReference type="EMBL" id="CH479228">
    <property type="protein sequence ID" value="EDW35364.1"/>
    <property type="molecule type" value="Genomic_DNA"/>
</dbReference>
<evidence type="ECO:0000256" key="4">
    <source>
        <dbReference type="ARBA" id="ARBA00022884"/>
    </source>
</evidence>
<dbReference type="STRING" id="7234.B4H9D2"/>
<dbReference type="CDD" id="cd22421">
    <property type="entry name" value="KH-I_BICC1_rpt2"/>
    <property type="match status" value="1"/>
</dbReference>
<evidence type="ECO:0000256" key="5">
    <source>
        <dbReference type="PROSITE-ProRule" id="PRU00117"/>
    </source>
</evidence>
<feature type="transmembrane region" description="Helical" evidence="7">
    <location>
        <begin position="51"/>
        <end position="71"/>
    </location>
</feature>
<dbReference type="InterPro" id="IPR047553">
    <property type="entry name" value="BICC1_KH-I_rpt3"/>
</dbReference>
<dbReference type="AlphaFoldDB" id="B4H9D2"/>
<dbReference type="PhylomeDB" id="B4H9D2"/>
<dbReference type="SMART" id="SM00322">
    <property type="entry name" value="KH"/>
    <property type="match status" value="2"/>
</dbReference>
<dbReference type="OrthoDB" id="6419989at2759"/>
<dbReference type="PANTHER" id="PTHR10627:SF69">
    <property type="entry name" value="PROTEIN BICAUDAL C"/>
    <property type="match status" value="1"/>
</dbReference>
<keyword evidence="7" id="KW-0812">Transmembrane</keyword>
<dbReference type="eggNOG" id="KOG2208">
    <property type="taxonomic scope" value="Eukaryota"/>
</dbReference>
<dbReference type="PROSITE" id="PS50084">
    <property type="entry name" value="KH_TYPE_1"/>
    <property type="match status" value="2"/>
</dbReference>
<dbReference type="GO" id="GO:0000226">
    <property type="term" value="P:microtubule cytoskeleton organization"/>
    <property type="evidence" value="ECO:0007669"/>
    <property type="project" value="EnsemblMetazoa"/>
</dbReference>
<dbReference type="FunFam" id="3.30.310.270:FF:000003">
    <property type="entry name" value="Blast:Protein bicaudal C"/>
    <property type="match status" value="1"/>
</dbReference>
<dbReference type="SMR" id="B4H9D2"/>
<evidence type="ECO:0000256" key="1">
    <source>
        <dbReference type="ARBA" id="ARBA00007662"/>
    </source>
</evidence>
<dbReference type="FunFam" id="3.30.310.270:FF:000002">
    <property type="entry name" value="BicC family RNA binding protein 1"/>
    <property type="match status" value="1"/>
</dbReference>
<evidence type="ECO:0000259" key="9">
    <source>
        <dbReference type="PROSITE" id="PS50835"/>
    </source>
</evidence>
<proteinExistence type="inferred from homology"/>
<protein>
    <submittedName>
        <fullName evidence="10">GL15307</fullName>
    </submittedName>
</protein>
<evidence type="ECO:0000313" key="10">
    <source>
        <dbReference type="EMBL" id="EDW35364.1"/>
    </source>
</evidence>
<keyword evidence="7" id="KW-0472">Membrane</keyword>
<evidence type="ECO:0000313" key="11">
    <source>
        <dbReference type="Proteomes" id="UP000008744"/>
    </source>
</evidence>
<dbReference type="Gene3D" id="1.10.150.50">
    <property type="entry name" value="Transcription Factor, Ets-1"/>
    <property type="match status" value="1"/>
</dbReference>
<dbReference type="PANTHER" id="PTHR10627">
    <property type="entry name" value="SCP160"/>
    <property type="match status" value="1"/>
</dbReference>
<dbReference type="Pfam" id="PF24234">
    <property type="entry name" value="KH_BICC1_1st"/>
    <property type="match status" value="1"/>
</dbReference>
<dbReference type="InterPro" id="IPR004088">
    <property type="entry name" value="KH_dom_type_1"/>
</dbReference>
<dbReference type="PROSITE" id="PS50835">
    <property type="entry name" value="IG_LIKE"/>
    <property type="match status" value="1"/>
</dbReference>
<dbReference type="SMART" id="SM00454">
    <property type="entry name" value="SAM"/>
    <property type="match status" value="1"/>
</dbReference>
<dbReference type="InterPro" id="IPR013783">
    <property type="entry name" value="Ig-like_fold"/>
</dbReference>
<dbReference type="Gene3D" id="3.30.310.270">
    <property type="match status" value="2"/>
</dbReference>
<keyword evidence="2" id="KW-0217">Developmental protein</keyword>
<feature type="region of interest" description="Disordered" evidence="6">
    <location>
        <begin position="804"/>
        <end position="890"/>
    </location>
</feature>
<keyword evidence="4 5" id="KW-0694">RNA-binding</keyword>
<organism evidence="11">
    <name type="scientific">Drosophila persimilis</name>
    <name type="common">Fruit fly</name>
    <dbReference type="NCBI Taxonomy" id="7234"/>
    <lineage>
        <taxon>Eukaryota</taxon>
        <taxon>Metazoa</taxon>
        <taxon>Ecdysozoa</taxon>
        <taxon>Arthropoda</taxon>
        <taxon>Hexapoda</taxon>
        <taxon>Insecta</taxon>
        <taxon>Pterygota</taxon>
        <taxon>Neoptera</taxon>
        <taxon>Endopterygota</taxon>
        <taxon>Diptera</taxon>
        <taxon>Brachycera</taxon>
        <taxon>Muscomorpha</taxon>
        <taxon>Ephydroidea</taxon>
        <taxon>Drosophilidae</taxon>
        <taxon>Drosophila</taxon>
        <taxon>Sophophora</taxon>
    </lineage>
</organism>
<feature type="region of interest" description="Disordered" evidence="6">
    <location>
        <begin position="1"/>
        <end position="43"/>
    </location>
</feature>
<dbReference type="Proteomes" id="UP000008744">
    <property type="component" value="Unassembled WGS sequence"/>
</dbReference>
<evidence type="ECO:0000259" key="8">
    <source>
        <dbReference type="PROSITE" id="PS50105"/>
    </source>
</evidence>
<dbReference type="Pfam" id="PF00536">
    <property type="entry name" value="SAM_1"/>
    <property type="match status" value="1"/>
</dbReference>
<dbReference type="InterPro" id="IPR004087">
    <property type="entry name" value="KH_dom"/>
</dbReference>
<gene>
    <name evidence="10" type="primary">Dper\GL15307</name>
    <name evidence="10" type="ORF">Dper_GL15307</name>
</gene>
<comment type="similarity">
    <text evidence="1">Belongs to the BicC family.</text>
</comment>
<accession>B4H9D2</accession>
<name>B4H9D2_DROPE</name>
<dbReference type="InterPro" id="IPR013761">
    <property type="entry name" value="SAM/pointed_sf"/>
</dbReference>
<keyword evidence="11" id="KW-1185">Reference proteome</keyword>
<keyword evidence="7" id="KW-1133">Transmembrane helix</keyword>
<dbReference type="OMA" id="LMYPTAA"/>
<dbReference type="InterPro" id="IPR036612">
    <property type="entry name" value="KH_dom_type_1_sf"/>
</dbReference>
<dbReference type="Gene3D" id="2.60.40.10">
    <property type="entry name" value="Immunoglobulins"/>
    <property type="match status" value="1"/>
</dbReference>
<dbReference type="SUPFAM" id="SSF48726">
    <property type="entry name" value="Immunoglobulin"/>
    <property type="match status" value="1"/>
</dbReference>
<dbReference type="GO" id="GO:0010468">
    <property type="term" value="P:regulation of gene expression"/>
    <property type="evidence" value="ECO:0007669"/>
    <property type="project" value="UniProtKB-ARBA"/>
</dbReference>
<evidence type="ECO:0000256" key="6">
    <source>
        <dbReference type="SAM" id="MobiDB-lite"/>
    </source>
</evidence>
<dbReference type="SUPFAM" id="SSF47769">
    <property type="entry name" value="SAM/Pointed domain"/>
    <property type="match status" value="1"/>
</dbReference>